<organism evidence="3 4">
    <name type="scientific">Diplogelasinospora grovesii</name>
    <dbReference type="NCBI Taxonomy" id="303347"/>
    <lineage>
        <taxon>Eukaryota</taxon>
        <taxon>Fungi</taxon>
        <taxon>Dikarya</taxon>
        <taxon>Ascomycota</taxon>
        <taxon>Pezizomycotina</taxon>
        <taxon>Sordariomycetes</taxon>
        <taxon>Sordariomycetidae</taxon>
        <taxon>Sordariales</taxon>
        <taxon>Diplogelasinosporaceae</taxon>
        <taxon>Diplogelasinospora</taxon>
    </lineage>
</organism>
<dbReference type="Pfam" id="PF13489">
    <property type="entry name" value="Methyltransf_23"/>
    <property type="match status" value="1"/>
</dbReference>
<evidence type="ECO:0000313" key="3">
    <source>
        <dbReference type="EMBL" id="KAK3934753.1"/>
    </source>
</evidence>
<accession>A0AAN6MYD8</accession>
<sequence length="363" mass="40767">MAMSTVDGPIAAATEPIPEDELEKVSEGWDATSNSSSSIASSVYRHAYEGGRRFHSYKYGRYPLPNDDESCNWALLFDITKAPIIRTSWGIGLANAVIALVEQRREAVKHAMMMEVTDGTLYHCPIDKNAKKIIDVGTGTGVWAIEVAEALPDTQVLGIDLSPIQPDWVPPNCRFLIDDAEEEWVEGDFDMVHMGTMASILKDVPKVLRYAFSALKPGGWLELQELMPRAECDDGTMPPDDLLLQFNTVTNRAFMSFGMDTWIPEKLQPILEKAGFVDIRCIKKKIPVGPWASNRSLRVAGLHCREAIEDIMPVIIRGRPFQALGMSTEESEAYEVALHDSLQDLSRHRYMNFYFWLAQRPDK</sequence>
<dbReference type="Proteomes" id="UP001303473">
    <property type="component" value="Unassembled WGS sequence"/>
</dbReference>
<feature type="region of interest" description="Disordered" evidence="2">
    <location>
        <begin position="1"/>
        <end position="30"/>
    </location>
</feature>
<dbReference type="PANTHER" id="PTHR43591:SF10">
    <property type="entry name" value="ABC TRANSMEMBRANE TYPE-1 DOMAIN-CONTAINING PROTEIN-RELATED"/>
    <property type="match status" value="1"/>
</dbReference>
<name>A0AAN6MYD8_9PEZI</name>
<dbReference type="GO" id="GO:0008168">
    <property type="term" value="F:methyltransferase activity"/>
    <property type="evidence" value="ECO:0007669"/>
    <property type="project" value="UniProtKB-KW"/>
</dbReference>
<dbReference type="SUPFAM" id="SSF53335">
    <property type="entry name" value="S-adenosyl-L-methionine-dependent methyltransferases"/>
    <property type="match status" value="1"/>
</dbReference>
<reference evidence="4" key="1">
    <citation type="journal article" date="2023" name="Mol. Phylogenet. Evol.">
        <title>Genome-scale phylogeny and comparative genomics of the fungal order Sordariales.</title>
        <authorList>
            <person name="Hensen N."/>
            <person name="Bonometti L."/>
            <person name="Westerberg I."/>
            <person name="Brannstrom I.O."/>
            <person name="Guillou S."/>
            <person name="Cros-Aarteil S."/>
            <person name="Calhoun S."/>
            <person name="Haridas S."/>
            <person name="Kuo A."/>
            <person name="Mondo S."/>
            <person name="Pangilinan J."/>
            <person name="Riley R."/>
            <person name="LaButti K."/>
            <person name="Andreopoulos B."/>
            <person name="Lipzen A."/>
            <person name="Chen C."/>
            <person name="Yan M."/>
            <person name="Daum C."/>
            <person name="Ng V."/>
            <person name="Clum A."/>
            <person name="Steindorff A."/>
            <person name="Ohm R.A."/>
            <person name="Martin F."/>
            <person name="Silar P."/>
            <person name="Natvig D.O."/>
            <person name="Lalanne C."/>
            <person name="Gautier V."/>
            <person name="Ament-Velasquez S.L."/>
            <person name="Kruys A."/>
            <person name="Hutchinson M.I."/>
            <person name="Powell A.J."/>
            <person name="Barry K."/>
            <person name="Miller A.N."/>
            <person name="Grigoriev I.V."/>
            <person name="Debuchy R."/>
            <person name="Gladieux P."/>
            <person name="Hiltunen Thoren M."/>
            <person name="Johannesson H."/>
        </authorList>
    </citation>
    <scope>NUCLEOTIDE SEQUENCE [LARGE SCALE GENOMIC DNA]</scope>
    <source>
        <strain evidence="4">CBS 340.73</strain>
    </source>
</reference>
<proteinExistence type="inferred from homology"/>
<gene>
    <name evidence="3" type="ORF">QBC46DRAFT_413628</name>
</gene>
<dbReference type="Gene3D" id="3.40.50.150">
    <property type="entry name" value="Vaccinia Virus protein VP39"/>
    <property type="match status" value="1"/>
</dbReference>
<comment type="caution">
    <text evidence="3">The sequence shown here is derived from an EMBL/GenBank/DDBJ whole genome shotgun (WGS) entry which is preliminary data.</text>
</comment>
<evidence type="ECO:0000256" key="2">
    <source>
        <dbReference type="SAM" id="MobiDB-lite"/>
    </source>
</evidence>
<evidence type="ECO:0000313" key="4">
    <source>
        <dbReference type="Proteomes" id="UP001303473"/>
    </source>
</evidence>
<dbReference type="AlphaFoldDB" id="A0AAN6MYD8"/>
<dbReference type="GO" id="GO:0032259">
    <property type="term" value="P:methylation"/>
    <property type="evidence" value="ECO:0007669"/>
    <property type="project" value="UniProtKB-KW"/>
</dbReference>
<protein>
    <submittedName>
        <fullName evidence="3">S-adenosyl-L-methionine-dependent methyltransferase</fullName>
    </submittedName>
</protein>
<keyword evidence="3" id="KW-0489">Methyltransferase</keyword>
<keyword evidence="4" id="KW-1185">Reference proteome</keyword>
<dbReference type="InterPro" id="IPR029063">
    <property type="entry name" value="SAM-dependent_MTases_sf"/>
</dbReference>
<evidence type="ECO:0000256" key="1">
    <source>
        <dbReference type="ARBA" id="ARBA00038158"/>
    </source>
</evidence>
<dbReference type="CDD" id="cd02440">
    <property type="entry name" value="AdoMet_MTases"/>
    <property type="match status" value="1"/>
</dbReference>
<dbReference type="EMBL" id="MU853963">
    <property type="protein sequence ID" value="KAK3934753.1"/>
    <property type="molecule type" value="Genomic_DNA"/>
</dbReference>
<comment type="similarity">
    <text evidence="1">Belongs to the methyltransferase superfamily. LaeA methyltransferase family.</text>
</comment>
<keyword evidence="3" id="KW-0808">Transferase</keyword>
<dbReference type="PANTHER" id="PTHR43591">
    <property type="entry name" value="METHYLTRANSFERASE"/>
    <property type="match status" value="1"/>
</dbReference>